<feature type="transmembrane region" description="Helical" evidence="1">
    <location>
        <begin position="184"/>
        <end position="203"/>
    </location>
</feature>
<name>A0A7Z6ZUF3_9GAMM</name>
<dbReference type="RefSeq" id="WP_169930198.1">
    <property type="nucleotide sequence ID" value="NZ_PIPR01000001.1"/>
</dbReference>
<dbReference type="AlphaFoldDB" id="A0A7Z6ZUF3"/>
<protein>
    <submittedName>
        <fullName evidence="2">Uncharacterized protein</fullName>
    </submittedName>
</protein>
<sequence>MTPAVKESRAHCWRQCCTSKGRVVALLRSAQQWQFTHYSVVPSGSYYWLSCAQVGAHQRVYDYAHELRLQYPQLPHVIAVTEYSQQIHVVIWYQHKLVVSLSVKQQQTDVAWMKERLREWTESWELSDAHVLLDVPSDPSLNDFVRDYACSSQWLNKPAGKQTATNALLRPFSEPLPWQRRRRLWFSFAVVVSIAAGTSWWFWPERQVSAPRIQSYLYEIEGVPLSHLEQLLTYQDQANLIAGWQFQEATLAAGTWTIVMRSTYGSVSELRQQTPLVVSGDATSARLGTRFEHKVTMTPQQLVSDQQHANDALEALLNDWAEHIQWQRVGAPAVDKLQWQEYQLEWLPDAAGLDRKFAQALQALPGRLLEYRWFEARQELTMRLRFYWLPRHLQEADL</sequence>
<keyword evidence="1" id="KW-0472">Membrane</keyword>
<keyword evidence="1" id="KW-0812">Transmembrane</keyword>
<evidence type="ECO:0000313" key="2">
    <source>
        <dbReference type="EMBL" id="RUO41462.1"/>
    </source>
</evidence>
<dbReference type="EMBL" id="PIPR01000001">
    <property type="protein sequence ID" value="RUO41462.1"/>
    <property type="molecule type" value="Genomic_DNA"/>
</dbReference>
<evidence type="ECO:0000313" key="3">
    <source>
        <dbReference type="Proteomes" id="UP000287766"/>
    </source>
</evidence>
<evidence type="ECO:0000256" key="1">
    <source>
        <dbReference type="SAM" id="Phobius"/>
    </source>
</evidence>
<dbReference type="Proteomes" id="UP000287766">
    <property type="component" value="Unassembled WGS sequence"/>
</dbReference>
<keyword evidence="1" id="KW-1133">Transmembrane helix</keyword>
<gene>
    <name evidence="2" type="ORF">CWE22_04670</name>
</gene>
<keyword evidence="3" id="KW-1185">Reference proteome</keyword>
<proteinExistence type="predicted"/>
<accession>A0A7Z6ZUF3</accession>
<reference evidence="3" key="1">
    <citation type="journal article" date="2018" name="Front. Microbiol.">
        <title>Genome-Based Analysis Reveals the Taxonomy and Diversity of the Family Idiomarinaceae.</title>
        <authorList>
            <person name="Liu Y."/>
            <person name="Lai Q."/>
            <person name="Shao Z."/>
        </authorList>
    </citation>
    <scope>NUCLEOTIDE SEQUENCE [LARGE SCALE GENOMIC DNA]</scope>
    <source>
        <strain evidence="3">KYW314</strain>
    </source>
</reference>
<comment type="caution">
    <text evidence="2">The sequence shown here is derived from an EMBL/GenBank/DDBJ whole genome shotgun (WGS) entry which is preliminary data.</text>
</comment>
<organism evidence="2 3">
    <name type="scientific">Pseudidiomarina aestuarii</name>
    <dbReference type="NCBI Taxonomy" id="624146"/>
    <lineage>
        <taxon>Bacteria</taxon>
        <taxon>Pseudomonadati</taxon>
        <taxon>Pseudomonadota</taxon>
        <taxon>Gammaproteobacteria</taxon>
        <taxon>Alteromonadales</taxon>
        <taxon>Idiomarinaceae</taxon>
        <taxon>Pseudidiomarina</taxon>
    </lineage>
</organism>